<dbReference type="InterPro" id="IPR011057">
    <property type="entry name" value="Mss4-like_sf"/>
</dbReference>
<dbReference type="Gene3D" id="2.170.150.10">
    <property type="entry name" value="Metal Binding Protein, Guanine Nucleotide Exchange Factor, Chain A"/>
    <property type="match status" value="1"/>
</dbReference>
<dbReference type="PANTHER" id="PTHR11991">
    <property type="entry name" value="TRANSLATIONALLY CONTROLLED TUMOR PROTEIN-RELATED"/>
    <property type="match status" value="1"/>
</dbReference>
<evidence type="ECO:0000259" key="3">
    <source>
        <dbReference type="PROSITE" id="PS51797"/>
    </source>
</evidence>
<dbReference type="KEGG" id="char:105911868"/>
<protein>
    <recommendedName>
        <fullName evidence="1">Translationally-controlled tumor protein homolog</fullName>
    </recommendedName>
</protein>
<dbReference type="FunFam" id="2.170.150.10:FF:000002">
    <property type="entry name" value="Translationally-controlled tumor protein homolog"/>
    <property type="match status" value="1"/>
</dbReference>
<evidence type="ECO:0000313" key="4">
    <source>
        <dbReference type="Proteomes" id="UP000515152"/>
    </source>
</evidence>
<dbReference type="PANTHER" id="PTHR11991:SF0">
    <property type="entry name" value="TRANSLATIONALLY-CONTROLLED TUMOR PROTEIN"/>
    <property type="match status" value="1"/>
</dbReference>
<dbReference type="OrthoDB" id="10248936at2759"/>
<dbReference type="GO" id="GO:0005737">
    <property type="term" value="C:cytoplasm"/>
    <property type="evidence" value="ECO:0007669"/>
    <property type="project" value="TreeGrafter"/>
</dbReference>
<reference evidence="5" key="1">
    <citation type="submission" date="2025-08" db="UniProtKB">
        <authorList>
            <consortium name="RefSeq"/>
        </authorList>
    </citation>
    <scope>IDENTIFICATION</scope>
</reference>
<dbReference type="InterPro" id="IPR034737">
    <property type="entry name" value="TCTP"/>
</dbReference>
<dbReference type="PROSITE" id="PS51797">
    <property type="entry name" value="TCTP_3"/>
    <property type="match status" value="1"/>
</dbReference>
<comment type="similarity">
    <text evidence="2">Belongs to the TCTP family.</text>
</comment>
<sequence>MIIYKDILTGDEMFSDAFKIIEHDMMFEVEGKMVSRSSDDIDDSCIGGNASAEVLSEGTLTSTVSGIDIVLNHDLREVAAMDKKTYVGYIKKYLKAVKGKLEEDSPQRVEPFMASADKEVKKIVENLKNYQFFSGESMAPHGAVGLLDFREDGITPFMLFFKDGLEMEKC</sequence>
<dbReference type="RefSeq" id="XP_012696177.1">
    <property type="nucleotide sequence ID" value="XM_012840723.3"/>
</dbReference>
<name>A0A6P3WEB7_CLUHA</name>
<dbReference type="GO" id="GO:0005509">
    <property type="term" value="F:calcium ion binding"/>
    <property type="evidence" value="ECO:0007669"/>
    <property type="project" value="TreeGrafter"/>
</dbReference>
<accession>A0A6P3WEB7</accession>
<dbReference type="GeneID" id="105911868"/>
<gene>
    <name evidence="5" type="primary">tpt1</name>
</gene>
<feature type="domain" description="TCTP" evidence="3">
    <location>
        <begin position="1"/>
        <end position="170"/>
    </location>
</feature>
<evidence type="ECO:0000313" key="5">
    <source>
        <dbReference type="RefSeq" id="XP_012696177.1"/>
    </source>
</evidence>
<dbReference type="Proteomes" id="UP000515152">
    <property type="component" value="Chromosome 21"/>
</dbReference>
<evidence type="ECO:0000256" key="1">
    <source>
        <dbReference type="ARBA" id="ARBA00014759"/>
    </source>
</evidence>
<dbReference type="InterPro" id="IPR018105">
    <property type="entry name" value="Translational_control_tumour_p"/>
</dbReference>
<proteinExistence type="inferred from homology"/>
<dbReference type="PRINTS" id="PR01653">
    <property type="entry name" value="TCTPROTEIN"/>
</dbReference>
<dbReference type="AlphaFoldDB" id="A0A6P3WEB7"/>
<keyword evidence="4" id="KW-1185">Reference proteome</keyword>
<evidence type="ECO:0000256" key="2">
    <source>
        <dbReference type="PROSITE-ProRule" id="PRU01133"/>
    </source>
</evidence>
<dbReference type="InterPro" id="IPR011323">
    <property type="entry name" value="Mss4/transl-control_tumour"/>
</dbReference>
<dbReference type="CTD" id="7178"/>
<dbReference type="SUPFAM" id="SSF51316">
    <property type="entry name" value="Mss4-like"/>
    <property type="match status" value="1"/>
</dbReference>
<organism evidence="4 5">
    <name type="scientific">Clupea harengus</name>
    <name type="common">Atlantic herring</name>
    <dbReference type="NCBI Taxonomy" id="7950"/>
    <lineage>
        <taxon>Eukaryota</taxon>
        <taxon>Metazoa</taxon>
        <taxon>Chordata</taxon>
        <taxon>Craniata</taxon>
        <taxon>Vertebrata</taxon>
        <taxon>Euteleostomi</taxon>
        <taxon>Actinopterygii</taxon>
        <taxon>Neopterygii</taxon>
        <taxon>Teleostei</taxon>
        <taxon>Clupei</taxon>
        <taxon>Clupeiformes</taxon>
        <taxon>Clupeoidei</taxon>
        <taxon>Clupeidae</taxon>
        <taxon>Clupea</taxon>
    </lineage>
</organism>
<dbReference type="Pfam" id="PF00838">
    <property type="entry name" value="TCTP"/>
    <property type="match status" value="1"/>
</dbReference>